<dbReference type="InterPro" id="IPR025916">
    <property type="entry name" value="YdjO"/>
</dbReference>
<gene>
    <name evidence="1" type="ORF">EDM21_17850</name>
</gene>
<dbReference type="OrthoDB" id="1955171at2"/>
<dbReference type="AlphaFoldDB" id="A0A7X3FKG2"/>
<sequence>MHYSKKNMEPVPEEEIAVWACSQESCVCWMRENFSFNEVPLCPICKSEMVKQVKMLPILTNHNHNGSA</sequence>
<dbReference type="Pfam" id="PF14169">
    <property type="entry name" value="YdjO"/>
    <property type="match status" value="1"/>
</dbReference>
<reference evidence="1 2" key="1">
    <citation type="journal article" date="2019" name="Microorganisms">
        <title>Paenibacillus lutrae sp. nov., A Chitinolytic Species Isolated from A River Otter in Castril Natural Park, Granada, Spain.</title>
        <authorList>
            <person name="Rodriguez M."/>
            <person name="Reina J.C."/>
            <person name="Bejar V."/>
            <person name="Llamas I."/>
        </authorList>
    </citation>
    <scope>NUCLEOTIDE SEQUENCE [LARGE SCALE GENOMIC DNA]</scope>
    <source>
        <strain evidence="1 2">N10</strain>
    </source>
</reference>
<evidence type="ECO:0000313" key="1">
    <source>
        <dbReference type="EMBL" id="MVP01363.1"/>
    </source>
</evidence>
<keyword evidence="2" id="KW-1185">Reference proteome</keyword>
<organism evidence="1 2">
    <name type="scientific">Paenibacillus lutrae</name>
    <dbReference type="NCBI Taxonomy" id="2078573"/>
    <lineage>
        <taxon>Bacteria</taxon>
        <taxon>Bacillati</taxon>
        <taxon>Bacillota</taxon>
        <taxon>Bacilli</taxon>
        <taxon>Bacillales</taxon>
        <taxon>Paenibacillaceae</taxon>
        <taxon>Paenibacillus</taxon>
    </lineage>
</organism>
<evidence type="ECO:0000313" key="2">
    <source>
        <dbReference type="Proteomes" id="UP000490800"/>
    </source>
</evidence>
<dbReference type="Proteomes" id="UP000490800">
    <property type="component" value="Unassembled WGS sequence"/>
</dbReference>
<proteinExistence type="predicted"/>
<comment type="caution">
    <text evidence="1">The sequence shown here is derived from an EMBL/GenBank/DDBJ whole genome shotgun (WGS) entry which is preliminary data.</text>
</comment>
<name>A0A7X3FKG2_9BACL</name>
<dbReference type="RefSeq" id="WP_068777062.1">
    <property type="nucleotide sequence ID" value="NZ_RHLK01000012.1"/>
</dbReference>
<accession>A0A7X3FKG2</accession>
<protein>
    <submittedName>
        <fullName evidence="1">Cold-shock protein</fullName>
    </submittedName>
</protein>
<dbReference type="EMBL" id="RHLK01000012">
    <property type="protein sequence ID" value="MVP01363.1"/>
    <property type="molecule type" value="Genomic_DNA"/>
</dbReference>